<sequence length="258" mass="28758">MSNTTYNSFTNNSLTILSWNANGLKNHKDEFLITLQEKRIDIALISETHFTNNYSLNLPGFRSYQTNHPDGTAHAGAAIYVRSSLASHQLTNFQTDYIQSCAVSISINSIPISIAAIYCPPKHAIHSNQFDPYFHTLGHNFIVGGDINAKHIQWGCRTTTPRGNSLLQSITHNTLRVISPPNPTYWPTSPRKRPDILDIFITKIPSTLHSSIINLHAPCSFPHSTHTRLPAFAQPIQCTTATLSNQLGKFSRINPTKN</sequence>
<keyword evidence="2" id="KW-0548">Nucleotidyltransferase</keyword>
<dbReference type="PANTHER" id="PTHR33273">
    <property type="entry name" value="DOMAIN-CONTAINING PROTEIN, PUTATIVE-RELATED"/>
    <property type="match status" value="1"/>
</dbReference>
<reference evidence="2" key="1">
    <citation type="submission" date="2018-04" db="EMBL/GenBank/DDBJ databases">
        <title>Transcriptome assembly of Sipha flava.</title>
        <authorList>
            <person name="Scully E.D."/>
            <person name="Geib S.M."/>
            <person name="Palmer N.A."/>
            <person name="Koch K."/>
            <person name="Bradshaw J."/>
            <person name="Heng-Moss T."/>
            <person name="Sarath G."/>
        </authorList>
    </citation>
    <scope>NUCLEOTIDE SEQUENCE</scope>
</reference>
<dbReference type="SUPFAM" id="SSF56219">
    <property type="entry name" value="DNase I-like"/>
    <property type="match status" value="1"/>
</dbReference>
<keyword evidence="2" id="KW-0695">RNA-directed DNA polymerase</keyword>
<dbReference type="Gene3D" id="3.60.10.10">
    <property type="entry name" value="Endonuclease/exonuclease/phosphatase"/>
    <property type="match status" value="1"/>
</dbReference>
<protein>
    <submittedName>
        <fullName evidence="2">RNA-directed DNA polymerase from mobile element jockey</fullName>
    </submittedName>
</protein>
<dbReference type="InterPro" id="IPR005135">
    <property type="entry name" value="Endo/exonuclease/phosphatase"/>
</dbReference>
<organism evidence="2">
    <name type="scientific">Sipha flava</name>
    <name type="common">yellow sugarcane aphid</name>
    <dbReference type="NCBI Taxonomy" id="143950"/>
    <lineage>
        <taxon>Eukaryota</taxon>
        <taxon>Metazoa</taxon>
        <taxon>Ecdysozoa</taxon>
        <taxon>Arthropoda</taxon>
        <taxon>Hexapoda</taxon>
        <taxon>Insecta</taxon>
        <taxon>Pterygota</taxon>
        <taxon>Neoptera</taxon>
        <taxon>Paraneoptera</taxon>
        <taxon>Hemiptera</taxon>
        <taxon>Sternorrhyncha</taxon>
        <taxon>Aphidomorpha</taxon>
        <taxon>Aphidoidea</taxon>
        <taxon>Aphididae</taxon>
        <taxon>Sipha</taxon>
    </lineage>
</organism>
<dbReference type="AlphaFoldDB" id="A0A2S2QBI5"/>
<feature type="domain" description="Endonuclease/exonuclease/phosphatase" evidence="1">
    <location>
        <begin position="112"/>
        <end position="209"/>
    </location>
</feature>
<accession>A0A2S2QBI5</accession>
<dbReference type="Pfam" id="PF14529">
    <property type="entry name" value="Exo_endo_phos_2"/>
    <property type="match status" value="1"/>
</dbReference>
<keyword evidence="2" id="KW-0808">Transferase</keyword>
<name>A0A2S2QBI5_9HEMI</name>
<gene>
    <name evidence="2" type="primary">pol_0</name>
    <name evidence="2" type="ORF">g.181528</name>
</gene>
<evidence type="ECO:0000259" key="1">
    <source>
        <dbReference type="Pfam" id="PF14529"/>
    </source>
</evidence>
<dbReference type="PANTHER" id="PTHR33273:SF4">
    <property type="entry name" value="ENDONUCLEASE_EXONUCLEASE_PHOSPHATASE DOMAIN-CONTAINING PROTEIN"/>
    <property type="match status" value="1"/>
</dbReference>
<dbReference type="GO" id="GO:0003964">
    <property type="term" value="F:RNA-directed DNA polymerase activity"/>
    <property type="evidence" value="ECO:0007669"/>
    <property type="project" value="UniProtKB-KW"/>
</dbReference>
<evidence type="ECO:0000313" key="2">
    <source>
        <dbReference type="EMBL" id="MBY75001.1"/>
    </source>
</evidence>
<dbReference type="InterPro" id="IPR036691">
    <property type="entry name" value="Endo/exonu/phosph_ase_sf"/>
</dbReference>
<proteinExistence type="predicted"/>
<dbReference type="EMBL" id="GGMS01005798">
    <property type="protein sequence ID" value="MBY75001.1"/>
    <property type="molecule type" value="Transcribed_RNA"/>
</dbReference>